<organism evidence="4 5">
    <name type="scientific">Microbulbifer halophilus</name>
    <dbReference type="NCBI Taxonomy" id="453963"/>
    <lineage>
        <taxon>Bacteria</taxon>
        <taxon>Pseudomonadati</taxon>
        <taxon>Pseudomonadota</taxon>
        <taxon>Gammaproteobacteria</taxon>
        <taxon>Cellvibrionales</taxon>
        <taxon>Microbulbiferaceae</taxon>
        <taxon>Microbulbifer</taxon>
    </lineage>
</organism>
<feature type="domain" description="Fibronectin type-III" evidence="3">
    <location>
        <begin position="126"/>
        <end position="326"/>
    </location>
</feature>
<evidence type="ECO:0000256" key="1">
    <source>
        <dbReference type="SAM" id="MobiDB-lite"/>
    </source>
</evidence>
<dbReference type="InterPro" id="IPR050708">
    <property type="entry name" value="T6SS_VgrG/RHS"/>
</dbReference>
<dbReference type="SUPFAM" id="SSF49265">
    <property type="entry name" value="Fibronectin type III"/>
    <property type="match status" value="1"/>
</dbReference>
<dbReference type="InterPro" id="IPR006530">
    <property type="entry name" value="YD"/>
</dbReference>
<feature type="signal peptide" evidence="2">
    <location>
        <begin position="1"/>
        <end position="18"/>
    </location>
</feature>
<dbReference type="PANTHER" id="PTHR32305">
    <property type="match status" value="1"/>
</dbReference>
<dbReference type="InterPro" id="IPR036116">
    <property type="entry name" value="FN3_sf"/>
</dbReference>
<dbReference type="EMBL" id="JBHUJD010000001">
    <property type="protein sequence ID" value="MFD2309016.1"/>
    <property type="molecule type" value="Genomic_DNA"/>
</dbReference>
<name>A0ABW5E5Z2_9GAMM</name>
<dbReference type="Pfam" id="PF05593">
    <property type="entry name" value="RHS_repeat"/>
    <property type="match status" value="1"/>
</dbReference>
<feature type="compositionally biased region" description="Basic and acidic residues" evidence="1">
    <location>
        <begin position="1957"/>
        <end position="1980"/>
    </location>
</feature>
<keyword evidence="2" id="KW-0732">Signal</keyword>
<feature type="chain" id="PRO_5046362005" evidence="2">
    <location>
        <begin position="19"/>
        <end position="2108"/>
    </location>
</feature>
<dbReference type="PANTHER" id="PTHR32305:SF15">
    <property type="entry name" value="PROTEIN RHSA-RELATED"/>
    <property type="match status" value="1"/>
</dbReference>
<dbReference type="SMART" id="SM00060">
    <property type="entry name" value="FN3"/>
    <property type="match status" value="2"/>
</dbReference>
<feature type="compositionally biased region" description="Polar residues" evidence="1">
    <location>
        <begin position="128"/>
        <end position="139"/>
    </location>
</feature>
<protein>
    <submittedName>
        <fullName evidence="4">RHS repeat-associated core domain-containing protein</fullName>
    </submittedName>
</protein>
<accession>A0ABW5E5Z2</accession>
<gene>
    <name evidence="4" type="ORF">ACFSKX_01185</name>
</gene>
<evidence type="ECO:0000313" key="4">
    <source>
        <dbReference type="EMBL" id="MFD2309016.1"/>
    </source>
</evidence>
<dbReference type="InterPro" id="IPR022385">
    <property type="entry name" value="Rhs_assc_core"/>
</dbReference>
<evidence type="ECO:0000259" key="3">
    <source>
        <dbReference type="SMART" id="SM00060"/>
    </source>
</evidence>
<keyword evidence="5" id="KW-1185">Reference proteome</keyword>
<evidence type="ECO:0000256" key="2">
    <source>
        <dbReference type="SAM" id="SignalP"/>
    </source>
</evidence>
<dbReference type="CDD" id="cd00063">
    <property type="entry name" value="FN3"/>
    <property type="match status" value="1"/>
</dbReference>
<sequence length="2108" mass="233581">MRFLVVLVLLGLSSLAGALPPPPGNDCSGSPVRVMDVNVPNSDADGNYELTFLMPEIGWFFCSDIDVEESRNGGSYSPIGFAGGPGSNTVDISGRDSGIYQYRVKHSFSGGGTWVYSNTIKVVRKPSKPSSIKTNSGSPDRNGRFKVSWGASSTPPKITGYQLAQCKGSNCTGSSGNWSRIYSAANKSKRSKVIPSANAADKLTNGKYRYRVRSYVKVGGTTKRSNWRYSSYTTVNRKPVEVTNFTQPGSGTQTEKFQLSWSGVSGSFDPVKKYQVQCSIDGSGFTYSTCGDRDLGTALSMPVALEEGTEGEYRFRARACNSEGCGPWTRAGYQKYVSVNIPLSPPSNLAINVPESSDFGDYDITWSADGAVTSYELKRKCRTGETVCGSDGWYNIDLSDPLAENYEARGDSADEYRYQVRACNDDACSDWVLSSWVDVHNLDNIEPAVSLVPQTEPGRMDYSVDVTQQGDALVSIPVDGAPGVNGLVPNIGIRYSGARYRQRTNEALPEDILGYGWRLSGFGQVRRCVIGHDNSESIQLDNSDSLCLNGEPLVLVSGSYWEEGSLYRIQRERFHLIELKKNAEGKKWFRVSTPDGRVQEYGRTADSRLRVGTSARFGWSLNKVKDSFDNTIAYKYHRDTVAGINYPLEVTYGNNGDAKITFEYGTRNDAPPQPLGPDEIEQEQLVLLHHINVSLDGLPLREYRLISEDEGEIENYRRLKYVQLCGYREEGTTADCLNEVEFNWLETDIGNPDIDFDTGIGEVVDSFGKTTQFIHTLIREGSGDGLFFERPFGEGMVPADASPLKPENGNYRWVVAELRRSNGRAGDWHETTYAYQGTGLVSDKNRGFLGYYAQRVQDMESGIVTYRQFRLDFPHFGQVARIAQYEGKYPAHNQVLTKRQFRYSDIALSTGADTTHYSVLRESLEIVYEQGQILGYNFTENSYSQQGYGAGVGALIDGKVHTRKAAAGATAPTGQSFWGEVKPASVSGVIRSAETTTSFTNRPGLWLIGFKAGEEIRHYDGNTGTTADRIQTMVATPHESSSKVESRTRFPGDPNYELTTSYQHNANGNLVNETTSGANIATRSSSASNYIDRRYPGTLTNPLGHQISITYDARFGTEKTVTDNDGRTTKIEYDAFGREADRTNPEGVVFETNYAFCLAGNCPVSGEQLAAYKVSTSSSITPTTDRYYDLLGRVIQQDTQSFDGSTVSRREYNYDLQGRLYLKTAPFFPGDYKPLNTYQYNLRNRVVQVDRPDGSQVRTSYTALPGNQRVKVRVEEDVLGSNGIVQQTQVKENLFNLAGDLVKTTDAVGTAEQVATQYTYDGSGLLESVVVNNDPATKSTFLYDNAGNRYSLTDPNLGTVITAYSALGQVLGQTDNKGQSISYQYDKLGRLLKQSDADGTAEWDYDPVEATGSLASRNYTENAVQIFSEIYSYNGAGKLGSVSTSLNAGGLSKTYQQSYSYDTAGRIEQINYPGPSSAEAHYKYNNQGYLWKITDGVNPLKIFDTINALGKVEQEVYGNGVITNRTYNAESGRLETIDTGSGAIQDNEYRWRSNGTLESRLAYSGGVEKEETFAYDPLNRLTSSQTWLDGNSQRTLTTQYDKLGNILSKTSSHAGDTDTNGYQYGEFGNAGPNAVSDVTIGGTAHSLYYDQNGAITHYDAASGDDKWITWNARQLPTEITVGASKTSQIPTARDRFRYGPNGQRFYRETSWMEGGELKTEKAFIIGSYEDHYPAEDPDFQRIEKTRIDSNIMHIAATDHAGTTANQLEYLHRDHLGSIEKITDEAGNLLVGAANNFAFDPYGSRRKSDWSGELDELGLEELLNGQGLSTKRGFTGHEHLDRTGLIHMNGRIYDPTLGRFMSPDPFVQAPTYSQSWNRYSYVVNNPLSLTDPTGYVYNIPTCRTDWSVVGGMLHGSRTCTNHYYEDGTDRDGGGDRDSSENWCPSPALDPFCMGSTPESRERKKQREEKKARDAEKAKDKADENCGNEYECVEVTASEATLDVGDITRNFIESNRNKAGQNFNAQRGDAAVYSACVNNQRIRDCMNRLDEYEKEYKQDKSIGKDPRVQVLMELMREVSKRSLCSLNNPCDLMPYYENGTEPPPLWPPEI</sequence>
<evidence type="ECO:0000313" key="5">
    <source>
        <dbReference type="Proteomes" id="UP001597425"/>
    </source>
</evidence>
<dbReference type="Gene3D" id="2.180.10.10">
    <property type="entry name" value="RHS repeat-associated core"/>
    <property type="match status" value="2"/>
</dbReference>
<dbReference type="InterPro" id="IPR013783">
    <property type="entry name" value="Ig-like_fold"/>
</dbReference>
<dbReference type="Gene3D" id="2.60.40.10">
    <property type="entry name" value="Immunoglobulins"/>
    <property type="match status" value="2"/>
</dbReference>
<dbReference type="NCBIfam" id="TIGR01643">
    <property type="entry name" value="YD_repeat_2x"/>
    <property type="match status" value="1"/>
</dbReference>
<dbReference type="InterPro" id="IPR031325">
    <property type="entry name" value="RHS_repeat"/>
</dbReference>
<proteinExistence type="predicted"/>
<feature type="compositionally biased region" description="Basic and acidic residues" evidence="1">
    <location>
        <begin position="1929"/>
        <end position="1938"/>
    </location>
</feature>
<dbReference type="NCBIfam" id="TIGR03696">
    <property type="entry name" value="Rhs_assc_core"/>
    <property type="match status" value="1"/>
</dbReference>
<feature type="region of interest" description="Disordered" evidence="1">
    <location>
        <begin position="1929"/>
        <end position="1980"/>
    </location>
</feature>
<comment type="caution">
    <text evidence="4">The sequence shown here is derived from an EMBL/GenBank/DDBJ whole genome shotgun (WGS) entry which is preliminary data.</text>
</comment>
<reference evidence="5" key="1">
    <citation type="journal article" date="2019" name="Int. J. Syst. Evol. Microbiol.">
        <title>The Global Catalogue of Microorganisms (GCM) 10K type strain sequencing project: providing services to taxonomists for standard genome sequencing and annotation.</title>
        <authorList>
            <consortium name="The Broad Institute Genomics Platform"/>
            <consortium name="The Broad Institute Genome Sequencing Center for Infectious Disease"/>
            <person name="Wu L."/>
            <person name="Ma J."/>
        </authorList>
    </citation>
    <scope>NUCLEOTIDE SEQUENCE [LARGE SCALE GENOMIC DNA]</scope>
    <source>
        <strain evidence="5">KCTC 12848</strain>
    </source>
</reference>
<feature type="domain" description="Fibronectin type-III" evidence="3">
    <location>
        <begin position="342"/>
        <end position="429"/>
    </location>
</feature>
<dbReference type="RefSeq" id="WP_265721131.1">
    <property type="nucleotide sequence ID" value="NZ_JAPIVK010000008.1"/>
</dbReference>
<dbReference type="Proteomes" id="UP001597425">
    <property type="component" value="Unassembled WGS sequence"/>
</dbReference>
<dbReference type="InterPro" id="IPR003961">
    <property type="entry name" value="FN3_dom"/>
</dbReference>
<feature type="region of interest" description="Disordered" evidence="1">
    <location>
        <begin position="126"/>
        <end position="145"/>
    </location>
</feature>